<evidence type="ECO:0000313" key="7">
    <source>
        <dbReference type="EMBL" id="GEQ12916.1"/>
    </source>
</evidence>
<proteinExistence type="inferred from homology"/>
<dbReference type="GO" id="GO:0005886">
    <property type="term" value="C:plasma membrane"/>
    <property type="evidence" value="ECO:0007669"/>
    <property type="project" value="UniProtKB-SubCell"/>
</dbReference>
<dbReference type="Pfam" id="PF12911">
    <property type="entry name" value="OppC_N"/>
    <property type="match status" value="1"/>
</dbReference>
<comment type="subcellular location">
    <subcellularLocation>
        <location evidence="5">Cell membrane</location>
        <topology evidence="5">Multi-pass membrane protein</topology>
    </subcellularLocation>
    <subcellularLocation>
        <location evidence="1">Membrane</location>
        <topology evidence="1">Multi-pass membrane protein</topology>
    </subcellularLocation>
</comment>
<dbReference type="CDD" id="cd06261">
    <property type="entry name" value="TM_PBP2"/>
    <property type="match status" value="1"/>
</dbReference>
<evidence type="ECO:0000256" key="5">
    <source>
        <dbReference type="RuleBase" id="RU363032"/>
    </source>
</evidence>
<gene>
    <name evidence="7" type="ORF">KLO01_09630</name>
</gene>
<dbReference type="Gene3D" id="1.10.3720.10">
    <property type="entry name" value="MetI-like"/>
    <property type="match status" value="1"/>
</dbReference>
<dbReference type="InterPro" id="IPR035906">
    <property type="entry name" value="MetI-like_sf"/>
</dbReference>
<dbReference type="AlphaFoldDB" id="A0A512SYB0"/>
<comment type="similarity">
    <text evidence="5">Belongs to the binding-protein-dependent transport system permease family.</text>
</comment>
<feature type="transmembrane region" description="Helical" evidence="5">
    <location>
        <begin position="111"/>
        <end position="133"/>
    </location>
</feature>
<dbReference type="PANTHER" id="PTHR43839">
    <property type="entry name" value="OPPC IN A BINDING PROTEIN-DEPENDENT TRANSPORT SYSTEM"/>
    <property type="match status" value="1"/>
</dbReference>
<evidence type="ECO:0000313" key="8">
    <source>
        <dbReference type="Proteomes" id="UP000321793"/>
    </source>
</evidence>
<dbReference type="InterPro" id="IPR000515">
    <property type="entry name" value="MetI-like"/>
</dbReference>
<feature type="transmembrane region" description="Helical" evidence="5">
    <location>
        <begin position="12"/>
        <end position="35"/>
    </location>
</feature>
<name>A0A512SYB0_9MICO</name>
<reference evidence="7 8" key="1">
    <citation type="submission" date="2019-07" db="EMBL/GenBank/DDBJ databases">
        <title>Whole genome shotgun sequence of Knoellia locipacati NBRC 109775.</title>
        <authorList>
            <person name="Hosoyama A."/>
            <person name="Uohara A."/>
            <person name="Ohji S."/>
            <person name="Ichikawa N."/>
        </authorList>
    </citation>
    <scope>NUCLEOTIDE SEQUENCE [LARGE SCALE GENOMIC DNA]</scope>
    <source>
        <strain evidence="7 8">NBRC 109775</strain>
    </source>
</reference>
<evidence type="ECO:0000256" key="2">
    <source>
        <dbReference type="ARBA" id="ARBA00022692"/>
    </source>
</evidence>
<feature type="domain" description="ABC transmembrane type-1" evidence="6">
    <location>
        <begin position="76"/>
        <end position="267"/>
    </location>
</feature>
<dbReference type="Pfam" id="PF00528">
    <property type="entry name" value="BPD_transp_1"/>
    <property type="match status" value="1"/>
</dbReference>
<feature type="transmembrane region" description="Helical" evidence="5">
    <location>
        <begin position="139"/>
        <end position="158"/>
    </location>
</feature>
<dbReference type="PROSITE" id="PS50928">
    <property type="entry name" value="ABC_TM1"/>
    <property type="match status" value="1"/>
</dbReference>
<dbReference type="SUPFAM" id="SSF161098">
    <property type="entry name" value="MetI-like"/>
    <property type="match status" value="1"/>
</dbReference>
<keyword evidence="3 5" id="KW-1133">Transmembrane helix</keyword>
<comment type="caution">
    <text evidence="7">The sequence shown here is derived from an EMBL/GenBank/DDBJ whole genome shotgun (WGS) entry which is preliminary data.</text>
</comment>
<accession>A0A512SYB0</accession>
<keyword evidence="2 5" id="KW-0812">Transmembrane</keyword>
<keyword evidence="4 5" id="KW-0472">Membrane</keyword>
<keyword evidence="8" id="KW-1185">Reference proteome</keyword>
<dbReference type="PANTHER" id="PTHR43839:SF1">
    <property type="entry name" value="OPPC IN A BINDING PROTEIN-DEPENDENT TRANSPORT SYSTEM"/>
    <property type="match status" value="1"/>
</dbReference>
<protein>
    <submittedName>
        <fullName evidence="7">ABC transporter permease</fullName>
    </submittedName>
</protein>
<evidence type="ECO:0000256" key="1">
    <source>
        <dbReference type="ARBA" id="ARBA00004141"/>
    </source>
</evidence>
<evidence type="ECO:0000256" key="4">
    <source>
        <dbReference type="ARBA" id="ARBA00023136"/>
    </source>
</evidence>
<feature type="transmembrane region" description="Helical" evidence="5">
    <location>
        <begin position="78"/>
        <end position="99"/>
    </location>
</feature>
<dbReference type="EMBL" id="BKBA01000003">
    <property type="protein sequence ID" value="GEQ12916.1"/>
    <property type="molecule type" value="Genomic_DNA"/>
</dbReference>
<evidence type="ECO:0000256" key="3">
    <source>
        <dbReference type="ARBA" id="ARBA00022989"/>
    </source>
</evidence>
<sequence>MAKFWGDYRQNRAGLFGLAVLAVFVLSALLVPWIVGEDALSVTRPAGEPLQPPSGEFWLGTDRSGRSVLDLILWGSRVSLTVGFAATLISIAVGSLIGILAGHFHGWLSGLLLRVTDWFLVMPTLVLAVALAAVLGRSLSTIVIAIGVTSWPTTARLVRAQTLAVEARPYIERARALGGGHWHVMTRHVLPNVMPIVLAQTTLMVAGAILTESTVAFLGLGDPTVPSWGSTIQAARDTGAVSSGLWWYILPPGIAIALVALAFTLCGRAIEGVLNPRLRNR</sequence>
<dbReference type="InterPro" id="IPR025966">
    <property type="entry name" value="OppC_N"/>
</dbReference>
<feature type="transmembrane region" description="Helical" evidence="5">
    <location>
        <begin position="196"/>
        <end position="220"/>
    </location>
</feature>
<evidence type="ECO:0000259" key="6">
    <source>
        <dbReference type="PROSITE" id="PS50928"/>
    </source>
</evidence>
<dbReference type="GO" id="GO:0055085">
    <property type="term" value="P:transmembrane transport"/>
    <property type="evidence" value="ECO:0007669"/>
    <property type="project" value="InterPro"/>
</dbReference>
<dbReference type="Proteomes" id="UP000321793">
    <property type="component" value="Unassembled WGS sequence"/>
</dbReference>
<feature type="transmembrane region" description="Helical" evidence="5">
    <location>
        <begin position="245"/>
        <end position="270"/>
    </location>
</feature>
<organism evidence="7 8">
    <name type="scientific">Knoellia locipacati</name>
    <dbReference type="NCBI Taxonomy" id="882824"/>
    <lineage>
        <taxon>Bacteria</taxon>
        <taxon>Bacillati</taxon>
        <taxon>Actinomycetota</taxon>
        <taxon>Actinomycetes</taxon>
        <taxon>Micrococcales</taxon>
        <taxon>Intrasporangiaceae</taxon>
        <taxon>Knoellia</taxon>
    </lineage>
</organism>
<keyword evidence="5" id="KW-0813">Transport</keyword>